<dbReference type="EMBL" id="LT598491">
    <property type="protein sequence ID" value="SCW04417.1"/>
    <property type="molecule type" value="Genomic_DNA"/>
</dbReference>
<proteinExistence type="inferred from homology"/>
<evidence type="ECO:0000259" key="4">
    <source>
        <dbReference type="SMART" id="SM00027"/>
    </source>
</evidence>
<evidence type="ECO:0000256" key="2">
    <source>
        <dbReference type="ARBA" id="ARBA00061579"/>
    </source>
</evidence>
<name>A0A1G4MKM1_LACFM</name>
<feature type="region of interest" description="Disordered" evidence="3">
    <location>
        <begin position="176"/>
        <end position="212"/>
    </location>
</feature>
<evidence type="ECO:0000256" key="3">
    <source>
        <dbReference type="SAM" id="MobiDB-lite"/>
    </source>
</evidence>
<feature type="compositionally biased region" description="Polar residues" evidence="3">
    <location>
        <begin position="81"/>
        <end position="94"/>
    </location>
</feature>
<dbReference type="Pfam" id="PF12763">
    <property type="entry name" value="EH"/>
    <property type="match status" value="1"/>
</dbReference>
<feature type="compositionally biased region" description="Acidic residues" evidence="3">
    <location>
        <begin position="437"/>
        <end position="449"/>
    </location>
</feature>
<keyword evidence="1" id="KW-0443">Lipid metabolism</keyword>
<dbReference type="OrthoDB" id="10045710at2759"/>
<dbReference type="AlphaFoldDB" id="A0A1G4MKM1"/>
<dbReference type="InterPro" id="IPR000261">
    <property type="entry name" value="EH_dom"/>
</dbReference>
<dbReference type="SMART" id="SM00027">
    <property type="entry name" value="EH"/>
    <property type="match status" value="1"/>
</dbReference>
<organism evidence="5 6">
    <name type="scientific">Lachancea fermentati</name>
    <name type="common">Zygosaccharomyces fermentati</name>
    <dbReference type="NCBI Taxonomy" id="4955"/>
    <lineage>
        <taxon>Eukaryota</taxon>
        <taxon>Fungi</taxon>
        <taxon>Dikarya</taxon>
        <taxon>Ascomycota</taxon>
        <taxon>Saccharomycotina</taxon>
        <taxon>Saccharomycetes</taxon>
        <taxon>Saccharomycetales</taxon>
        <taxon>Saccharomycetaceae</taxon>
        <taxon>Lachancea</taxon>
    </lineage>
</organism>
<protein>
    <submittedName>
        <fullName evidence="5">LAFE_0H13058g1_1</fullName>
    </submittedName>
</protein>
<dbReference type="CDD" id="cd00052">
    <property type="entry name" value="EH"/>
    <property type="match status" value="1"/>
</dbReference>
<dbReference type="GO" id="GO:0031505">
    <property type="term" value="P:fungal-type cell wall organization"/>
    <property type="evidence" value="ECO:0007669"/>
    <property type="project" value="UniProtKB-ARBA"/>
</dbReference>
<dbReference type="GO" id="GO:0000407">
    <property type="term" value="C:phagophore assembly site"/>
    <property type="evidence" value="ECO:0007669"/>
    <property type="project" value="UniProtKB-ARBA"/>
</dbReference>
<feature type="domain" description="EH" evidence="4">
    <location>
        <begin position="529"/>
        <end position="614"/>
    </location>
</feature>
<feature type="compositionally biased region" description="Basic residues" evidence="3">
    <location>
        <begin position="462"/>
        <end position="487"/>
    </location>
</feature>
<comment type="similarity">
    <text evidence="2">Belongs to the IRS4 family.</text>
</comment>
<dbReference type="FunFam" id="1.10.238.10:FF:000326">
    <property type="entry name" value="IRS4p EH domain-containing protein"/>
    <property type="match status" value="1"/>
</dbReference>
<dbReference type="STRING" id="4955.A0A1G4MKM1"/>
<evidence type="ECO:0000313" key="5">
    <source>
        <dbReference type="EMBL" id="SCW04417.1"/>
    </source>
</evidence>
<accession>A0A1G4MKM1</accession>
<dbReference type="InterPro" id="IPR011992">
    <property type="entry name" value="EF-hand-dom_pair"/>
</dbReference>
<evidence type="ECO:0000256" key="1">
    <source>
        <dbReference type="ARBA" id="ARBA00023098"/>
    </source>
</evidence>
<gene>
    <name evidence="5" type="ORF">LAFE_0H13058G</name>
</gene>
<reference evidence="5 6" key="1">
    <citation type="submission" date="2016-03" db="EMBL/GenBank/DDBJ databases">
        <authorList>
            <person name="Devillers H."/>
        </authorList>
    </citation>
    <scope>NUCLEOTIDE SEQUENCE [LARGE SCALE GENOMIC DNA]</scope>
    <source>
        <strain evidence="5">CBS 6772</strain>
    </source>
</reference>
<feature type="compositionally biased region" description="Polar residues" evidence="3">
    <location>
        <begin position="188"/>
        <end position="212"/>
    </location>
</feature>
<dbReference type="Gene3D" id="1.10.238.10">
    <property type="entry name" value="EF-hand"/>
    <property type="match status" value="1"/>
</dbReference>
<feature type="region of interest" description="Disordered" evidence="3">
    <location>
        <begin position="246"/>
        <end position="292"/>
    </location>
</feature>
<dbReference type="Proteomes" id="UP000190831">
    <property type="component" value="Chromosome H"/>
</dbReference>
<evidence type="ECO:0000313" key="6">
    <source>
        <dbReference type="Proteomes" id="UP000190831"/>
    </source>
</evidence>
<feature type="region of interest" description="Disordered" evidence="3">
    <location>
        <begin position="49"/>
        <end position="99"/>
    </location>
</feature>
<dbReference type="OMA" id="PWKSHID"/>
<keyword evidence="6" id="KW-1185">Reference proteome</keyword>
<dbReference type="GO" id="GO:0006629">
    <property type="term" value="P:lipid metabolic process"/>
    <property type="evidence" value="ECO:0007669"/>
    <property type="project" value="UniProtKB-KW"/>
</dbReference>
<feature type="region of interest" description="Disordered" evidence="3">
    <location>
        <begin position="426"/>
        <end position="489"/>
    </location>
</feature>
<sequence length="652" mass="73450">MRFSRQKKQPTVVLTPSQRINGDQLTNDASLKAAQAIFKMHTVPTTTSTAPKAAIVSKERPQTRKTQVRTPKPAPKRTSVLVAQQKKTPTGNEKSSSAQAAAAQAAASVAHHDLVQIDSQLNLPMKDMNYLTPPYLRSNVSSRANSRSGSFNSQLSLRSGSSMALEDIMAKLQATNDHSGEHSLASPRGSSDFTKSSSKVQQGENSEVPASNYTVSADRLPFMKYKSEAHYSSPYIITESKNNSARQTYPGEMNGSLASSPSKSSERLTFRGSRNRSLNGRIPPPKEFLEDDMGSISSLESSRLSEAPPTNDEELSDIDLMEFGRSGNIEDYRHQPNNSISDQDRRSIDLNSSEVSYDALSKMPQQVQYRGTLPDLIPNHKRSSKMSKFKSLFGKKHLIEDNDPQKYNIVTKDDVTLVKTGQPVKFKTTMRKTSNDNEPEPSSDSDDSNDSSSEGDLPEKTKVKRRKKRVRIGRQIKKASHHHHSHRATFNEDKPWKSHIDIGFVTQAERKRYEGMWVSNRNCYLELLPWWNDASEADTLEEGLILNLVVLDIWSRSNLPQDRLAAIYDMVDTRGDGTLNRQSFIVGMWLVDQSLYGRKLPATIDQRVWDSVDKYIINVPSEFKQKLEHKRNHKSLKKEMKSLKKDLKRIQL</sequence>
<dbReference type="SUPFAM" id="SSF47473">
    <property type="entry name" value="EF-hand"/>
    <property type="match status" value="1"/>
</dbReference>